<dbReference type="RefSeq" id="WP_148984420.1">
    <property type="nucleotide sequence ID" value="NZ_JBNILK010000001.1"/>
</dbReference>
<proteinExistence type="predicted"/>
<accession>A0A5D4S3Q2</accession>
<evidence type="ECO:0000313" key="1">
    <source>
        <dbReference type="EMBL" id="TYS56386.1"/>
    </source>
</evidence>
<dbReference type="AlphaFoldDB" id="A0A5D4S3Q2"/>
<organism evidence="1 2">
    <name type="scientific">Rossellomorea marisflavi</name>
    <dbReference type="NCBI Taxonomy" id="189381"/>
    <lineage>
        <taxon>Bacteria</taxon>
        <taxon>Bacillati</taxon>
        <taxon>Bacillota</taxon>
        <taxon>Bacilli</taxon>
        <taxon>Bacillales</taxon>
        <taxon>Bacillaceae</taxon>
        <taxon>Rossellomorea</taxon>
    </lineage>
</organism>
<dbReference type="Proteomes" id="UP000322997">
    <property type="component" value="Unassembled WGS sequence"/>
</dbReference>
<name>A0A5D4S3Q2_9BACI</name>
<evidence type="ECO:0000313" key="2">
    <source>
        <dbReference type="Proteomes" id="UP000322997"/>
    </source>
</evidence>
<dbReference type="EMBL" id="VTEQ01000001">
    <property type="protein sequence ID" value="TYS56386.1"/>
    <property type="molecule type" value="Genomic_DNA"/>
</dbReference>
<reference evidence="1 2" key="1">
    <citation type="submission" date="2019-08" db="EMBL/GenBank/DDBJ databases">
        <title>Bacillus genomes from the desert of Cuatro Cienegas, Coahuila.</title>
        <authorList>
            <person name="Olmedo-Alvarez G."/>
        </authorList>
    </citation>
    <scope>NUCLEOTIDE SEQUENCE [LARGE SCALE GENOMIC DNA]</scope>
    <source>
        <strain evidence="1 2">CH108_3D</strain>
    </source>
</reference>
<protein>
    <submittedName>
        <fullName evidence="1">Uncharacterized protein</fullName>
    </submittedName>
</protein>
<sequence length="60" mass="6860">MTHDKDYQDFYIVDDDGDKLEVTFMSNSVCLTTVGCDTSVYITDKDLASLEKVINYLKEI</sequence>
<gene>
    <name evidence="1" type="ORF">FZC83_02090</name>
</gene>
<comment type="caution">
    <text evidence="1">The sequence shown here is derived from an EMBL/GenBank/DDBJ whole genome shotgun (WGS) entry which is preliminary data.</text>
</comment>